<evidence type="ECO:0000256" key="2">
    <source>
        <dbReference type="ARBA" id="ARBA00023315"/>
    </source>
</evidence>
<keyword evidence="1 5" id="KW-0808">Transferase</keyword>
<evidence type="ECO:0000313" key="6">
    <source>
        <dbReference type="Proteomes" id="UP000199220"/>
    </source>
</evidence>
<keyword evidence="6" id="KW-1185">Reference proteome</keyword>
<dbReference type="PROSITE" id="PS51186">
    <property type="entry name" value="GNAT"/>
    <property type="match status" value="1"/>
</dbReference>
<dbReference type="SUPFAM" id="SSF55729">
    <property type="entry name" value="Acyl-CoA N-acyltransferases (Nat)"/>
    <property type="match status" value="1"/>
</dbReference>
<proteinExistence type="predicted"/>
<dbReference type="InterPro" id="IPR000182">
    <property type="entry name" value="GNAT_dom"/>
</dbReference>
<evidence type="ECO:0000256" key="1">
    <source>
        <dbReference type="ARBA" id="ARBA00022679"/>
    </source>
</evidence>
<name>A0A1H5GJE8_9MICO</name>
<dbReference type="PANTHER" id="PTHR43877">
    <property type="entry name" value="AMINOALKYLPHOSPHONATE N-ACETYLTRANSFERASE-RELATED-RELATED"/>
    <property type="match status" value="1"/>
</dbReference>
<dbReference type="InterPro" id="IPR016181">
    <property type="entry name" value="Acyl_CoA_acyltransferase"/>
</dbReference>
<dbReference type="GO" id="GO:0016747">
    <property type="term" value="F:acyltransferase activity, transferring groups other than amino-acyl groups"/>
    <property type="evidence" value="ECO:0007669"/>
    <property type="project" value="InterPro"/>
</dbReference>
<gene>
    <name evidence="5" type="ORF">SAMN04488554_1665</name>
</gene>
<dbReference type="Pfam" id="PF00583">
    <property type="entry name" value="Acetyltransf_1"/>
    <property type="match status" value="1"/>
</dbReference>
<feature type="region of interest" description="Disordered" evidence="3">
    <location>
        <begin position="207"/>
        <end position="235"/>
    </location>
</feature>
<dbReference type="AlphaFoldDB" id="A0A1H5GJE8"/>
<accession>A0A1H5GJE8</accession>
<evidence type="ECO:0000259" key="4">
    <source>
        <dbReference type="PROSITE" id="PS51186"/>
    </source>
</evidence>
<dbReference type="Proteomes" id="UP000199220">
    <property type="component" value="Unassembled WGS sequence"/>
</dbReference>
<keyword evidence="2" id="KW-0012">Acyltransferase</keyword>
<dbReference type="Gene3D" id="3.40.630.30">
    <property type="match status" value="1"/>
</dbReference>
<dbReference type="CDD" id="cd04301">
    <property type="entry name" value="NAT_SF"/>
    <property type="match status" value="1"/>
</dbReference>
<organism evidence="5 6">
    <name type="scientific">Ruania alba</name>
    <dbReference type="NCBI Taxonomy" id="648782"/>
    <lineage>
        <taxon>Bacteria</taxon>
        <taxon>Bacillati</taxon>
        <taxon>Actinomycetota</taxon>
        <taxon>Actinomycetes</taxon>
        <taxon>Micrococcales</taxon>
        <taxon>Ruaniaceae</taxon>
        <taxon>Ruania</taxon>
    </lineage>
</organism>
<sequence>MVKLSAVRARLAEPSDLAAVLPLVRSARADSPLGPQFVAPEVAGLETHLRAWFEMPESRLVIAEVDSELIGLALLQCVSPGLLCDVPYLQVEALYVHGDHRRQGAGRALMQQGAIEAARHGAERIVTVPLTGARSEQRFFSGLGFSPAGSRRVAETASVLRRLELAPSATRERRTRGLDELIARRRRSRGLPETPARGVDLTALVERSQAESRSMHVNRAVQTRRSDPSSSTAIS</sequence>
<dbReference type="STRING" id="648782.SAMN04488554_1665"/>
<feature type="compositionally biased region" description="Polar residues" evidence="3">
    <location>
        <begin position="220"/>
        <end position="235"/>
    </location>
</feature>
<evidence type="ECO:0000256" key="3">
    <source>
        <dbReference type="SAM" id="MobiDB-lite"/>
    </source>
</evidence>
<evidence type="ECO:0000313" key="5">
    <source>
        <dbReference type="EMBL" id="SEE15551.1"/>
    </source>
</evidence>
<protein>
    <submittedName>
        <fullName evidence="5">Predicted N-acetyltransferase YhbS</fullName>
    </submittedName>
</protein>
<reference evidence="6" key="1">
    <citation type="submission" date="2016-10" db="EMBL/GenBank/DDBJ databases">
        <authorList>
            <person name="Varghese N."/>
            <person name="Submissions S."/>
        </authorList>
    </citation>
    <scope>NUCLEOTIDE SEQUENCE [LARGE SCALE GENOMIC DNA]</scope>
    <source>
        <strain evidence="6">DSM 21368</strain>
    </source>
</reference>
<dbReference type="InterPro" id="IPR050832">
    <property type="entry name" value="Bact_Acetyltransf"/>
</dbReference>
<feature type="domain" description="N-acetyltransferase" evidence="4">
    <location>
        <begin position="7"/>
        <end position="166"/>
    </location>
</feature>
<dbReference type="EMBL" id="FNTX01000001">
    <property type="protein sequence ID" value="SEE15551.1"/>
    <property type="molecule type" value="Genomic_DNA"/>
</dbReference>